<dbReference type="GO" id="GO:0016593">
    <property type="term" value="C:Cdc73/Paf1 complex"/>
    <property type="evidence" value="ECO:0007669"/>
    <property type="project" value="InterPro"/>
</dbReference>
<reference evidence="5" key="1">
    <citation type="journal article" date="2020" name="Stud. Mycol.">
        <title>101 Dothideomycetes genomes: a test case for predicting lifestyles and emergence of pathogens.</title>
        <authorList>
            <person name="Haridas S."/>
            <person name="Albert R."/>
            <person name="Binder M."/>
            <person name="Bloem J."/>
            <person name="Labutti K."/>
            <person name="Salamov A."/>
            <person name="Andreopoulos B."/>
            <person name="Baker S."/>
            <person name="Barry K."/>
            <person name="Bills G."/>
            <person name="Bluhm B."/>
            <person name="Cannon C."/>
            <person name="Castanera R."/>
            <person name="Culley D."/>
            <person name="Daum C."/>
            <person name="Ezra D."/>
            <person name="Gonzalez J."/>
            <person name="Henrissat B."/>
            <person name="Kuo A."/>
            <person name="Liang C."/>
            <person name="Lipzen A."/>
            <person name="Lutzoni F."/>
            <person name="Magnuson J."/>
            <person name="Mondo S."/>
            <person name="Nolan M."/>
            <person name="Ohm R."/>
            <person name="Pangilinan J."/>
            <person name="Park H.-J."/>
            <person name="Ramirez L."/>
            <person name="Alfaro M."/>
            <person name="Sun H."/>
            <person name="Tritt A."/>
            <person name="Yoshinaga Y."/>
            <person name="Zwiers L.-H."/>
            <person name="Turgeon B."/>
            <person name="Goodwin S."/>
            <person name="Spatafora J."/>
            <person name="Crous P."/>
            <person name="Grigoriev I."/>
        </authorList>
    </citation>
    <scope>NUCLEOTIDE SEQUENCE</scope>
    <source>
        <strain evidence="5">CBS 115976</strain>
    </source>
</reference>
<feature type="region of interest" description="Disordered" evidence="4">
    <location>
        <begin position="141"/>
        <end position="160"/>
    </location>
</feature>
<gene>
    <name evidence="5" type="ORF">BT63DRAFT_436926</name>
</gene>
<accession>A0A6A6ULN8</accession>
<evidence type="ECO:0000256" key="3">
    <source>
        <dbReference type="ARBA" id="ARBA00023242"/>
    </source>
</evidence>
<organism evidence="5 6">
    <name type="scientific">Microthyrium microscopicum</name>
    <dbReference type="NCBI Taxonomy" id="703497"/>
    <lineage>
        <taxon>Eukaryota</taxon>
        <taxon>Fungi</taxon>
        <taxon>Dikarya</taxon>
        <taxon>Ascomycota</taxon>
        <taxon>Pezizomycotina</taxon>
        <taxon>Dothideomycetes</taxon>
        <taxon>Dothideomycetes incertae sedis</taxon>
        <taxon>Microthyriales</taxon>
        <taxon>Microthyriaceae</taxon>
        <taxon>Microthyrium</taxon>
    </lineage>
</organism>
<sequence length="466" mass="51933">MSSNRNPGYHQDYIARIRYSNALPPPPFAPKLLQIANSGLASGQYTSASFASRLVRDQTLNIEADAELGMNIDLVGMPGVFDGDDKSIMFPDRPPPLDPRDRILLKPLASLGKSSAAQQSVSFLRRTEYITVSNPLRSNNAAARSAGMRKPPAPEKAANKNDPAAMLRQIEKSFNLAYPEDAYTGPDDMQHIRGNEISPAERRAWDKPEHPTKKNLTVLDSYPILPDLAALGDTGSYIVVKYNGNPSIGNYDPRLDHAVFMPTHTDEEVATYQAAVAKNEADPTRYPKPRDPLVHFTVYLPQGDTTAVIPRLKRKFDVYDADADAPDLYTEGIDEEDPELADPFFRYEKLRPYETFHQLEFDAEDGSAWNDTVAMALHDTLREKGRGPKRQKAAYIYPVGKRIQMRPKRAKRDGVGMVGLNSQAYEKLAVVDDSADQLELRIGPPDEDAKALMDGFKLKLDSTWVE</sequence>
<keyword evidence="3" id="KW-0539">Nucleus</keyword>
<dbReference type="PANTHER" id="PTHR23188">
    <property type="entry name" value="RNA POLYMERASE II-ASSOCIATED FACTOR 1 HOMOLOG"/>
    <property type="match status" value="1"/>
</dbReference>
<dbReference type="AlphaFoldDB" id="A0A6A6ULN8"/>
<evidence type="ECO:0000313" key="5">
    <source>
        <dbReference type="EMBL" id="KAF2673152.1"/>
    </source>
</evidence>
<comment type="similarity">
    <text evidence="2">Belongs to the PAF1 family.</text>
</comment>
<comment type="subcellular location">
    <subcellularLocation>
        <location evidence="1">Nucleus</location>
    </subcellularLocation>
</comment>
<evidence type="ECO:0000256" key="2">
    <source>
        <dbReference type="ARBA" id="ARBA00007560"/>
    </source>
</evidence>
<dbReference type="EMBL" id="MU004231">
    <property type="protein sequence ID" value="KAF2673152.1"/>
    <property type="molecule type" value="Genomic_DNA"/>
</dbReference>
<evidence type="ECO:0000256" key="4">
    <source>
        <dbReference type="SAM" id="MobiDB-lite"/>
    </source>
</evidence>
<keyword evidence="6" id="KW-1185">Reference proteome</keyword>
<dbReference type="Proteomes" id="UP000799302">
    <property type="component" value="Unassembled WGS sequence"/>
</dbReference>
<proteinExistence type="inferred from homology"/>
<dbReference type="GO" id="GO:0006368">
    <property type="term" value="P:transcription elongation by RNA polymerase II"/>
    <property type="evidence" value="ECO:0007669"/>
    <property type="project" value="InterPro"/>
</dbReference>
<dbReference type="Pfam" id="PF03985">
    <property type="entry name" value="Paf1"/>
    <property type="match status" value="1"/>
</dbReference>
<evidence type="ECO:0000256" key="1">
    <source>
        <dbReference type="ARBA" id="ARBA00004123"/>
    </source>
</evidence>
<protein>
    <submittedName>
        <fullName evidence="5">Paf1-domain-containing protein</fullName>
    </submittedName>
</protein>
<dbReference type="GO" id="GO:0000993">
    <property type="term" value="F:RNA polymerase II complex binding"/>
    <property type="evidence" value="ECO:0007669"/>
    <property type="project" value="TreeGrafter"/>
</dbReference>
<dbReference type="InterPro" id="IPR007133">
    <property type="entry name" value="RNA_pol_II-assoc_Paf1"/>
</dbReference>
<dbReference type="OrthoDB" id="10260285at2759"/>
<dbReference type="PANTHER" id="PTHR23188:SF12">
    <property type="entry name" value="RNA POLYMERASE II-ASSOCIATED FACTOR 1 HOMOLOG"/>
    <property type="match status" value="1"/>
</dbReference>
<dbReference type="GO" id="GO:0003682">
    <property type="term" value="F:chromatin binding"/>
    <property type="evidence" value="ECO:0007669"/>
    <property type="project" value="TreeGrafter"/>
</dbReference>
<name>A0A6A6ULN8_9PEZI</name>
<evidence type="ECO:0000313" key="6">
    <source>
        <dbReference type="Proteomes" id="UP000799302"/>
    </source>
</evidence>